<reference evidence="1" key="1">
    <citation type="submission" date="2023-04" db="EMBL/GenBank/DDBJ databases">
        <authorList>
            <consortium name="ELIXIR-Norway"/>
        </authorList>
    </citation>
    <scope>NUCLEOTIDE SEQUENCE [LARGE SCALE GENOMIC DNA]</scope>
</reference>
<proteinExistence type="predicted"/>
<dbReference type="Proteomes" id="UP001176941">
    <property type="component" value="Chromosome 5"/>
</dbReference>
<dbReference type="EMBL" id="OX459941">
    <property type="protein sequence ID" value="CAI9175895.1"/>
    <property type="molecule type" value="Genomic_DNA"/>
</dbReference>
<protein>
    <submittedName>
        <fullName evidence="1">Uncharacterized protein</fullName>
    </submittedName>
</protein>
<sequence length="108" mass="11631">MKRCYSNASCLSSFIQSTPRPEDAVSSSLPSDSVSLQAPSLLIMTPTSLCFTVYSLPEVCGFPQPETQLFKPRGLQKDLEREKGHKALAGGEIVPGAYSGTPHELQTS</sequence>
<evidence type="ECO:0000313" key="2">
    <source>
        <dbReference type="Proteomes" id="UP001176941"/>
    </source>
</evidence>
<evidence type="ECO:0000313" key="1">
    <source>
        <dbReference type="EMBL" id="CAI9175895.1"/>
    </source>
</evidence>
<organism evidence="1 2">
    <name type="scientific">Rangifer tarandus platyrhynchus</name>
    <name type="common">Svalbard reindeer</name>
    <dbReference type="NCBI Taxonomy" id="3082113"/>
    <lineage>
        <taxon>Eukaryota</taxon>
        <taxon>Metazoa</taxon>
        <taxon>Chordata</taxon>
        <taxon>Craniata</taxon>
        <taxon>Vertebrata</taxon>
        <taxon>Euteleostomi</taxon>
        <taxon>Mammalia</taxon>
        <taxon>Eutheria</taxon>
        <taxon>Laurasiatheria</taxon>
        <taxon>Artiodactyla</taxon>
        <taxon>Ruminantia</taxon>
        <taxon>Pecora</taxon>
        <taxon>Cervidae</taxon>
        <taxon>Odocoileinae</taxon>
        <taxon>Rangifer</taxon>
    </lineage>
</organism>
<name>A0ABN8ZR34_RANTA</name>
<accession>A0ABN8ZR34</accession>
<keyword evidence="2" id="KW-1185">Reference proteome</keyword>
<gene>
    <name evidence="1" type="ORF">MRATA1EN1_LOCUS24857</name>
</gene>